<dbReference type="Pfam" id="PF06687">
    <property type="entry name" value="SUR7"/>
    <property type="match status" value="1"/>
</dbReference>
<evidence type="ECO:0000256" key="4">
    <source>
        <dbReference type="SAM" id="Phobius"/>
    </source>
</evidence>
<dbReference type="SUPFAM" id="SSF51316">
    <property type="entry name" value="Mss4-like"/>
    <property type="match status" value="2"/>
</dbReference>
<organism evidence="6 7">
    <name type="scientific">Seiridium unicorne</name>
    <dbReference type="NCBI Taxonomy" id="138068"/>
    <lineage>
        <taxon>Eukaryota</taxon>
        <taxon>Fungi</taxon>
        <taxon>Dikarya</taxon>
        <taxon>Ascomycota</taxon>
        <taxon>Pezizomycotina</taxon>
        <taxon>Sordariomycetes</taxon>
        <taxon>Xylariomycetidae</taxon>
        <taxon>Amphisphaeriales</taxon>
        <taxon>Sporocadaceae</taxon>
        <taxon>Seiridium</taxon>
    </lineage>
</organism>
<feature type="domain" description="CENP-V/GFA" evidence="5">
    <location>
        <begin position="333"/>
        <end position="454"/>
    </location>
</feature>
<keyword evidence="4" id="KW-0812">Transmembrane</keyword>
<evidence type="ECO:0000256" key="2">
    <source>
        <dbReference type="ARBA" id="ARBA00022723"/>
    </source>
</evidence>
<accession>A0ABR2UTU8</accession>
<evidence type="ECO:0000313" key="6">
    <source>
        <dbReference type="EMBL" id="KAK9417957.1"/>
    </source>
</evidence>
<keyword evidence="4" id="KW-1133">Transmembrane helix</keyword>
<dbReference type="PANTHER" id="PTHR28620:SF1">
    <property type="entry name" value="CENP-V_GFA DOMAIN-CONTAINING PROTEIN"/>
    <property type="match status" value="1"/>
</dbReference>
<dbReference type="Proteomes" id="UP001408356">
    <property type="component" value="Unassembled WGS sequence"/>
</dbReference>
<feature type="domain" description="CENP-V/GFA" evidence="5">
    <location>
        <begin position="201"/>
        <end position="334"/>
    </location>
</feature>
<comment type="caution">
    <text evidence="6">The sequence shown here is derived from an EMBL/GenBank/DDBJ whole genome shotgun (WGS) entry which is preliminary data.</text>
</comment>
<sequence>MTLTRIVRQVGTLFLLAALALLLMLDIAAPTFTHLGLFTVSNDFTLYNDGTPIVSYGSFGYCVRVIPEHATQYPTQTACVQARVGYDATSVIDTIYGYHSAVIPSNTALTVAKLTKVFVLIPIATASCAIAVGLGLYSFWRRSIVASVLATVVSTFTFTVSFVATVCAFVAFGAIKSALEKDGTSTRGDYDVGSWALLVATTCNCHCGKFRFEVVLPEIKSAVSCNCVACFKTGILWAFPADGDYTVIRDDGLLATTQHGGRVNTETLKFCSNCSTPVFGTHLNGPLEGKFGINIRTLLGVNPFSLEQEQSNHPAAKLGKVETTVDSDGLKTYQGSCTCGAVSLTLKTKPLTEVEIKEDNCSTCVRNAYIGVYPSKPQVEISPSSDSNASTYAPGQGFSGSRFCKHCGVKVFSDLYGPPAELVATWPEARQAMVARKLNIKPLNVRALEKVEWDQLQVQRSDEGTEGYVVD</sequence>
<name>A0ABR2UTU8_9PEZI</name>
<dbReference type="Gene3D" id="2.170.150.70">
    <property type="match status" value="2"/>
</dbReference>
<feature type="transmembrane region" description="Helical" evidence="4">
    <location>
        <begin position="117"/>
        <end position="137"/>
    </location>
</feature>
<keyword evidence="7" id="KW-1185">Reference proteome</keyword>
<dbReference type="EMBL" id="JARVKF010000395">
    <property type="protein sequence ID" value="KAK9417957.1"/>
    <property type="molecule type" value="Genomic_DNA"/>
</dbReference>
<keyword evidence="2" id="KW-0479">Metal-binding</keyword>
<comment type="similarity">
    <text evidence="1">Belongs to the Gfa family.</text>
</comment>
<keyword evidence="3" id="KW-0862">Zinc</keyword>
<evidence type="ECO:0000256" key="1">
    <source>
        <dbReference type="ARBA" id="ARBA00005495"/>
    </source>
</evidence>
<dbReference type="InterPro" id="IPR052355">
    <property type="entry name" value="CENP-V-like"/>
</dbReference>
<protein>
    <submittedName>
        <fullName evidence="6">Mss4-like protein</fullName>
    </submittedName>
</protein>
<gene>
    <name evidence="6" type="ORF">SUNI508_08605</name>
</gene>
<evidence type="ECO:0000259" key="5">
    <source>
        <dbReference type="PROSITE" id="PS51891"/>
    </source>
</evidence>
<evidence type="ECO:0000313" key="7">
    <source>
        <dbReference type="Proteomes" id="UP001408356"/>
    </source>
</evidence>
<dbReference type="PROSITE" id="PS51891">
    <property type="entry name" value="CENP_V_GFA"/>
    <property type="match status" value="2"/>
</dbReference>
<proteinExistence type="inferred from homology"/>
<dbReference type="PANTHER" id="PTHR28620">
    <property type="entry name" value="CENTROMERE PROTEIN V"/>
    <property type="match status" value="1"/>
</dbReference>
<feature type="transmembrane region" description="Helical" evidence="4">
    <location>
        <begin position="144"/>
        <end position="175"/>
    </location>
</feature>
<keyword evidence="4" id="KW-0472">Membrane</keyword>
<evidence type="ECO:0000256" key="3">
    <source>
        <dbReference type="ARBA" id="ARBA00022833"/>
    </source>
</evidence>
<dbReference type="InterPro" id="IPR006913">
    <property type="entry name" value="CENP-V/GFA"/>
</dbReference>
<dbReference type="InterPro" id="IPR009571">
    <property type="entry name" value="SUR7/Rim9-like_fungi"/>
</dbReference>
<dbReference type="Pfam" id="PF04828">
    <property type="entry name" value="GFA"/>
    <property type="match status" value="1"/>
</dbReference>
<reference evidence="6 7" key="1">
    <citation type="journal article" date="2024" name="J. Plant Pathol.">
        <title>Sequence and assembly of the genome of Seiridium unicorne, isolate CBS 538.82, causal agent of cypress canker disease.</title>
        <authorList>
            <person name="Scali E."/>
            <person name="Rocca G.D."/>
            <person name="Danti R."/>
            <person name="Garbelotto M."/>
            <person name="Barberini S."/>
            <person name="Baroncelli R."/>
            <person name="Emiliani G."/>
        </authorList>
    </citation>
    <scope>NUCLEOTIDE SEQUENCE [LARGE SCALE GENOMIC DNA]</scope>
    <source>
        <strain evidence="6 7">BM-138-508</strain>
    </source>
</reference>
<dbReference type="InterPro" id="IPR011057">
    <property type="entry name" value="Mss4-like_sf"/>
</dbReference>